<accession>A0A926Y3X1</accession>
<dbReference type="EMBL" id="JACWZY010000025">
    <property type="protein sequence ID" value="MBD2703803.1"/>
    <property type="molecule type" value="Genomic_DNA"/>
</dbReference>
<keyword evidence="1" id="KW-0175">Coiled coil</keyword>
<comment type="caution">
    <text evidence="2">The sequence shown here is derived from an EMBL/GenBank/DDBJ whole genome shotgun (WGS) entry which is preliminary data.</text>
</comment>
<evidence type="ECO:0000313" key="3">
    <source>
        <dbReference type="Proteomes" id="UP000598820"/>
    </source>
</evidence>
<dbReference type="Proteomes" id="UP000598820">
    <property type="component" value="Unassembled WGS sequence"/>
</dbReference>
<organism evidence="2 3">
    <name type="scientific">Spirosoma profusum</name>
    <dbReference type="NCBI Taxonomy" id="2771354"/>
    <lineage>
        <taxon>Bacteria</taxon>
        <taxon>Pseudomonadati</taxon>
        <taxon>Bacteroidota</taxon>
        <taxon>Cytophagia</taxon>
        <taxon>Cytophagales</taxon>
        <taxon>Cytophagaceae</taxon>
        <taxon>Spirosoma</taxon>
    </lineage>
</organism>
<feature type="coiled-coil region" evidence="1">
    <location>
        <begin position="45"/>
        <end position="82"/>
    </location>
</feature>
<evidence type="ECO:0000313" key="2">
    <source>
        <dbReference type="EMBL" id="MBD2703803.1"/>
    </source>
</evidence>
<dbReference type="RefSeq" id="WP_190889792.1">
    <property type="nucleotide sequence ID" value="NZ_JACWZY010000025.1"/>
</dbReference>
<protein>
    <submittedName>
        <fullName evidence="2">Uncharacterized protein</fullName>
    </submittedName>
</protein>
<name>A0A926Y3X1_9BACT</name>
<reference evidence="2" key="1">
    <citation type="submission" date="2020-09" db="EMBL/GenBank/DDBJ databases">
        <authorList>
            <person name="Kim M.K."/>
        </authorList>
    </citation>
    <scope>NUCLEOTIDE SEQUENCE</scope>
    <source>
        <strain evidence="2">BT702</strain>
    </source>
</reference>
<dbReference type="AlphaFoldDB" id="A0A926Y3X1"/>
<keyword evidence="3" id="KW-1185">Reference proteome</keyword>
<gene>
    <name evidence="2" type="ORF">IC229_24365</name>
</gene>
<sequence>MERYIQVHKHLPGILSASEVVKQGVDVAKVDAKLLEKIEELTLYSIQQQKENQDLKERVVELDKQQAKFSQLEEMLKRFMEKK</sequence>
<proteinExistence type="predicted"/>
<evidence type="ECO:0000256" key="1">
    <source>
        <dbReference type="SAM" id="Coils"/>
    </source>
</evidence>